<dbReference type="PANTHER" id="PTHR31627:SF31">
    <property type="entry name" value="SERPENTINE RECEPTOR CLASS GAMMA"/>
    <property type="match status" value="1"/>
</dbReference>
<dbReference type="GO" id="GO:0016020">
    <property type="term" value="C:membrane"/>
    <property type="evidence" value="ECO:0007669"/>
    <property type="project" value="UniProtKB-SubCell"/>
</dbReference>
<feature type="transmembrane region" description="Helical" evidence="6">
    <location>
        <begin position="49"/>
        <end position="69"/>
    </location>
</feature>
<name>A0A7E4VZF7_PANRE</name>
<dbReference type="GO" id="GO:0004888">
    <property type="term" value="F:transmembrane signaling receptor activity"/>
    <property type="evidence" value="ECO:0007669"/>
    <property type="project" value="InterPro"/>
</dbReference>
<sequence length="193" mass="22298">MGLCLLAPLTVSWHNWVTQMMICESGGMYSWDHSARLSWWSSSRSSTVVFFVTLLPSLTMNLYVSYFLCQKQKQTRSSVDRVKSSDKQLFFFTVTVFIAQMFNFGIQFMFTFSAFRAFAYEDLIIIQFYTMDVAMLFPAWSLLLTSREFRKHFMELLGLRSLATEIEVSTMSTSQPKSVAYNHANIIKVSSHA</sequence>
<comment type="subcellular location">
    <subcellularLocation>
        <location evidence="1">Membrane</location>
        <topology evidence="1">Multi-pass membrane protein</topology>
    </subcellularLocation>
</comment>
<feature type="transmembrane region" description="Helical" evidence="6">
    <location>
        <begin position="89"/>
        <end position="112"/>
    </location>
</feature>
<dbReference type="WBParaSite" id="Pan_g5005.t1">
    <property type="protein sequence ID" value="Pan_g5005.t1"/>
    <property type="gene ID" value="Pan_g5005"/>
</dbReference>
<reference evidence="7" key="1">
    <citation type="journal article" date="2013" name="Genetics">
        <title>The draft genome and transcriptome of Panagrellus redivivus are shaped by the harsh demands of a free-living lifestyle.</title>
        <authorList>
            <person name="Srinivasan J."/>
            <person name="Dillman A.R."/>
            <person name="Macchietto M.G."/>
            <person name="Heikkinen L."/>
            <person name="Lakso M."/>
            <person name="Fracchia K.M."/>
            <person name="Antoshechkin I."/>
            <person name="Mortazavi A."/>
            <person name="Wong G."/>
            <person name="Sternberg P.W."/>
        </authorList>
    </citation>
    <scope>NUCLEOTIDE SEQUENCE [LARGE SCALE GENOMIC DNA]</scope>
    <source>
        <strain evidence="7">MT8872</strain>
    </source>
</reference>
<accession>A0A7E4VZF7</accession>
<protein>
    <recommendedName>
        <fullName evidence="6">Serpentine receptor class gamma</fullName>
    </recommendedName>
</protein>
<dbReference type="SUPFAM" id="SSF81321">
    <property type="entry name" value="Family A G protein-coupled receptor-like"/>
    <property type="match status" value="1"/>
</dbReference>
<organism evidence="7 8">
    <name type="scientific">Panagrellus redivivus</name>
    <name type="common">Microworm</name>
    <dbReference type="NCBI Taxonomy" id="6233"/>
    <lineage>
        <taxon>Eukaryota</taxon>
        <taxon>Metazoa</taxon>
        <taxon>Ecdysozoa</taxon>
        <taxon>Nematoda</taxon>
        <taxon>Chromadorea</taxon>
        <taxon>Rhabditida</taxon>
        <taxon>Tylenchina</taxon>
        <taxon>Panagrolaimomorpha</taxon>
        <taxon>Panagrolaimoidea</taxon>
        <taxon>Panagrolaimidae</taxon>
        <taxon>Panagrellus</taxon>
    </lineage>
</organism>
<evidence type="ECO:0000256" key="4">
    <source>
        <dbReference type="ARBA" id="ARBA00022989"/>
    </source>
</evidence>
<dbReference type="Pfam" id="PF02118">
    <property type="entry name" value="Srg"/>
    <property type="match status" value="1"/>
</dbReference>
<dbReference type="GO" id="GO:0007606">
    <property type="term" value="P:sensory perception of chemical stimulus"/>
    <property type="evidence" value="ECO:0007669"/>
    <property type="project" value="UniProtKB-UniRule"/>
</dbReference>
<dbReference type="InterPro" id="IPR000609">
    <property type="entry name" value="7TM_GPCR_serpentine_rcpt_Srg"/>
</dbReference>
<proteinExistence type="inferred from homology"/>
<evidence type="ECO:0000313" key="7">
    <source>
        <dbReference type="Proteomes" id="UP000492821"/>
    </source>
</evidence>
<evidence type="ECO:0000256" key="3">
    <source>
        <dbReference type="ARBA" id="ARBA00022692"/>
    </source>
</evidence>
<dbReference type="PANTHER" id="PTHR31627">
    <property type="entry name" value="SERPENTINE RECEPTOR CLASS GAMMA-RELATED"/>
    <property type="match status" value="1"/>
</dbReference>
<evidence type="ECO:0000256" key="2">
    <source>
        <dbReference type="ARBA" id="ARBA00005692"/>
    </source>
</evidence>
<evidence type="ECO:0000256" key="5">
    <source>
        <dbReference type="ARBA" id="ARBA00023136"/>
    </source>
</evidence>
<dbReference type="InterPro" id="IPR051119">
    <property type="entry name" value="Nematode_SR-like"/>
</dbReference>
<comment type="similarity">
    <text evidence="2 6">Belongs to the nematode receptor-like protein srg family.</text>
</comment>
<dbReference type="Proteomes" id="UP000492821">
    <property type="component" value="Unassembled WGS sequence"/>
</dbReference>
<feature type="transmembrane region" description="Helical" evidence="6">
    <location>
        <begin position="124"/>
        <end position="144"/>
    </location>
</feature>
<dbReference type="AlphaFoldDB" id="A0A7E4VZF7"/>
<keyword evidence="7" id="KW-1185">Reference proteome</keyword>
<keyword evidence="5 6" id="KW-0472">Membrane</keyword>
<keyword evidence="4 6" id="KW-1133">Transmembrane helix</keyword>
<reference evidence="8" key="2">
    <citation type="submission" date="2020-10" db="UniProtKB">
        <authorList>
            <consortium name="WormBaseParasite"/>
        </authorList>
    </citation>
    <scope>IDENTIFICATION</scope>
</reference>
<comment type="caution">
    <text evidence="6">Lacks conserved residue(s) required for the propagation of feature annotation.</text>
</comment>
<evidence type="ECO:0000313" key="8">
    <source>
        <dbReference type="WBParaSite" id="Pan_g5005.t1"/>
    </source>
</evidence>
<evidence type="ECO:0000256" key="6">
    <source>
        <dbReference type="RuleBase" id="RU280813"/>
    </source>
</evidence>
<evidence type="ECO:0000256" key="1">
    <source>
        <dbReference type="ARBA" id="ARBA00004141"/>
    </source>
</evidence>
<keyword evidence="3 6" id="KW-0812">Transmembrane</keyword>